<dbReference type="InterPro" id="IPR009078">
    <property type="entry name" value="Ferritin-like_SF"/>
</dbReference>
<dbReference type="SUPFAM" id="SSF47240">
    <property type="entry name" value="Ferritin-like"/>
    <property type="match status" value="1"/>
</dbReference>
<comment type="caution">
    <text evidence="1">The sequence shown here is derived from an EMBL/GenBank/DDBJ whole genome shotgun (WGS) entry which is preliminary data.</text>
</comment>
<dbReference type="OrthoDB" id="9811690at2"/>
<gene>
    <name evidence="1" type="ORF">CLTEP_11850</name>
</gene>
<dbReference type="STRING" id="1121338.CLTEP_11850"/>
<dbReference type="Proteomes" id="UP000075531">
    <property type="component" value="Unassembled WGS sequence"/>
</dbReference>
<accession>A0A151B4Y5</accession>
<reference evidence="1 2" key="1">
    <citation type="submission" date="2016-02" db="EMBL/GenBank/DDBJ databases">
        <title>Genome sequence of Clostridium tepidiprofundi DSM 19306.</title>
        <authorList>
            <person name="Poehlein A."/>
            <person name="Daniel R."/>
        </authorList>
    </citation>
    <scope>NUCLEOTIDE SEQUENCE [LARGE SCALE GENOMIC DNA]</scope>
    <source>
        <strain evidence="1 2">DSM 19306</strain>
    </source>
</reference>
<organism evidence="1 2">
    <name type="scientific">Clostridium tepidiprofundi DSM 19306</name>
    <dbReference type="NCBI Taxonomy" id="1121338"/>
    <lineage>
        <taxon>Bacteria</taxon>
        <taxon>Bacillati</taxon>
        <taxon>Bacillota</taxon>
        <taxon>Clostridia</taxon>
        <taxon>Eubacteriales</taxon>
        <taxon>Clostridiaceae</taxon>
        <taxon>Clostridium</taxon>
    </lineage>
</organism>
<dbReference type="EMBL" id="LTBA01000009">
    <property type="protein sequence ID" value="KYH34863.1"/>
    <property type="molecule type" value="Genomic_DNA"/>
</dbReference>
<dbReference type="CDD" id="cd00657">
    <property type="entry name" value="Ferritin_like"/>
    <property type="match status" value="1"/>
</dbReference>
<evidence type="ECO:0000313" key="1">
    <source>
        <dbReference type="EMBL" id="KYH34863.1"/>
    </source>
</evidence>
<sequence length="173" mass="20835">MSYTTKGIPQGRAYYWLNKVRESAIGELVAINEYRDHISKSNVEEINDLWRHIMREEKRHYGMFLEIIRMYDMQEMNKFIKVKEHGTCIEKEKVHCYKIDSKECILNLLRTDIKGELEAIILYEQQMVEIPELRVREVYRHIVGDEKKHVEELTAMLMKYDRDNYGAIEKFNI</sequence>
<keyword evidence="2" id="KW-1185">Reference proteome</keyword>
<protein>
    <submittedName>
        <fullName evidence="1">Rubrerythrin</fullName>
    </submittedName>
</protein>
<evidence type="ECO:0000313" key="2">
    <source>
        <dbReference type="Proteomes" id="UP000075531"/>
    </source>
</evidence>
<dbReference type="RefSeq" id="WP_066823956.1">
    <property type="nucleotide sequence ID" value="NZ_LTBA01000009.1"/>
</dbReference>
<dbReference type="AlphaFoldDB" id="A0A151B4Y5"/>
<dbReference type="Gene3D" id="6.10.140.1960">
    <property type="match status" value="2"/>
</dbReference>
<name>A0A151B4Y5_9CLOT</name>
<proteinExistence type="predicted"/>
<dbReference type="PATRIC" id="fig|1121338.3.peg.1216"/>